<keyword evidence="2" id="KW-1003">Cell membrane</keyword>
<evidence type="ECO:0000256" key="5">
    <source>
        <dbReference type="ARBA" id="ARBA00022692"/>
    </source>
</evidence>
<evidence type="ECO:0000256" key="2">
    <source>
        <dbReference type="ARBA" id="ARBA00022475"/>
    </source>
</evidence>
<organism evidence="9 10">
    <name type="scientific">Rhodococcus gannanensis</name>
    <dbReference type="NCBI Taxonomy" id="1960308"/>
    <lineage>
        <taxon>Bacteria</taxon>
        <taxon>Bacillati</taxon>
        <taxon>Actinomycetota</taxon>
        <taxon>Actinomycetes</taxon>
        <taxon>Mycobacteriales</taxon>
        <taxon>Nocardiaceae</taxon>
        <taxon>Rhodococcus</taxon>
    </lineage>
</organism>
<dbReference type="PANTHER" id="PTHR33908">
    <property type="entry name" value="MANNOSYLTRANSFERASE YKCB-RELATED"/>
    <property type="match status" value="1"/>
</dbReference>
<evidence type="ECO:0000313" key="10">
    <source>
        <dbReference type="Proteomes" id="UP001597286"/>
    </source>
</evidence>
<evidence type="ECO:0000256" key="3">
    <source>
        <dbReference type="ARBA" id="ARBA00022676"/>
    </source>
</evidence>
<evidence type="ECO:0000256" key="6">
    <source>
        <dbReference type="ARBA" id="ARBA00022989"/>
    </source>
</evidence>
<proteinExistence type="predicted"/>
<dbReference type="PANTHER" id="PTHR33908:SF3">
    <property type="entry name" value="UNDECAPRENYL PHOSPHATE-ALPHA-4-AMINO-4-DEOXY-L-ARABINOSE ARABINOSYL TRANSFERASE"/>
    <property type="match status" value="1"/>
</dbReference>
<dbReference type="InterPro" id="IPR050297">
    <property type="entry name" value="LipidA_mod_glycosyltrf_83"/>
</dbReference>
<feature type="transmembrane region" description="Helical" evidence="8">
    <location>
        <begin position="145"/>
        <end position="164"/>
    </location>
</feature>
<dbReference type="EMBL" id="JBHUFB010000009">
    <property type="protein sequence ID" value="MFD1812027.1"/>
    <property type="molecule type" value="Genomic_DNA"/>
</dbReference>
<dbReference type="GO" id="GO:0016757">
    <property type="term" value="F:glycosyltransferase activity"/>
    <property type="evidence" value="ECO:0007669"/>
    <property type="project" value="UniProtKB-KW"/>
</dbReference>
<keyword evidence="4" id="KW-0808">Transferase</keyword>
<evidence type="ECO:0000256" key="8">
    <source>
        <dbReference type="SAM" id="Phobius"/>
    </source>
</evidence>
<keyword evidence="6 8" id="KW-1133">Transmembrane helix</keyword>
<keyword evidence="5 8" id="KW-0812">Transmembrane</keyword>
<keyword evidence="7 8" id="KW-0472">Membrane</keyword>
<feature type="transmembrane region" description="Helical" evidence="8">
    <location>
        <begin position="318"/>
        <end position="336"/>
    </location>
</feature>
<gene>
    <name evidence="9" type="ORF">ACFSJG_07375</name>
</gene>
<comment type="caution">
    <text evidence="9">The sequence shown here is derived from an EMBL/GenBank/DDBJ whole genome shotgun (WGS) entry which is preliminary data.</text>
</comment>
<feature type="transmembrane region" description="Helical" evidence="8">
    <location>
        <begin position="285"/>
        <end position="306"/>
    </location>
</feature>
<name>A0ABW4P0R3_9NOCA</name>
<keyword evidence="3 9" id="KW-0328">Glycosyltransferase</keyword>
<evidence type="ECO:0000256" key="7">
    <source>
        <dbReference type="ARBA" id="ARBA00023136"/>
    </source>
</evidence>
<dbReference type="Proteomes" id="UP001597286">
    <property type="component" value="Unassembled WGS sequence"/>
</dbReference>
<feature type="transmembrane region" description="Helical" evidence="8">
    <location>
        <begin position="342"/>
        <end position="361"/>
    </location>
</feature>
<feature type="transmembrane region" description="Helical" evidence="8">
    <location>
        <begin position="116"/>
        <end position="133"/>
    </location>
</feature>
<accession>A0ABW4P0R3</accession>
<feature type="transmembrane region" description="Helical" evidence="8">
    <location>
        <begin position="258"/>
        <end position="279"/>
    </location>
</feature>
<evidence type="ECO:0000256" key="1">
    <source>
        <dbReference type="ARBA" id="ARBA00004651"/>
    </source>
</evidence>
<evidence type="ECO:0000313" key="9">
    <source>
        <dbReference type="EMBL" id="MFD1812027.1"/>
    </source>
</evidence>
<dbReference type="RefSeq" id="WP_378484552.1">
    <property type="nucleotide sequence ID" value="NZ_JBHUFB010000009.1"/>
</dbReference>
<comment type="subcellular location">
    <subcellularLocation>
        <location evidence="1">Cell membrane</location>
        <topology evidence="1">Multi-pass membrane protein</topology>
    </subcellularLocation>
</comment>
<protein>
    <submittedName>
        <fullName evidence="9">Mannosyltransferase</fullName>
    </submittedName>
</protein>
<feature type="transmembrane region" description="Helical" evidence="8">
    <location>
        <begin position="209"/>
        <end position="230"/>
    </location>
</feature>
<reference evidence="10" key="1">
    <citation type="journal article" date="2019" name="Int. J. Syst. Evol. Microbiol.">
        <title>The Global Catalogue of Microorganisms (GCM) 10K type strain sequencing project: providing services to taxonomists for standard genome sequencing and annotation.</title>
        <authorList>
            <consortium name="The Broad Institute Genomics Platform"/>
            <consortium name="The Broad Institute Genome Sequencing Center for Infectious Disease"/>
            <person name="Wu L."/>
            <person name="Ma J."/>
        </authorList>
    </citation>
    <scope>NUCLEOTIDE SEQUENCE [LARGE SCALE GENOMIC DNA]</scope>
    <source>
        <strain evidence="10">DT72</strain>
    </source>
</reference>
<feature type="transmembrane region" description="Helical" evidence="8">
    <location>
        <begin position="23"/>
        <end position="42"/>
    </location>
</feature>
<keyword evidence="10" id="KW-1185">Reference proteome</keyword>
<feature type="transmembrane region" description="Helical" evidence="8">
    <location>
        <begin position="171"/>
        <end position="197"/>
    </location>
</feature>
<sequence length="517" mass="55097">MHRTVDTATVPPRRHPSRAARTVLPLGAGVLATLIALAGAWIPSFWWDEAATISAADRTLPELGELLGKIDAVHGAYYALMHYWFDLVGISELTARLPSAVAIGVAAAALVQLARILAGTRFALVAGAVFMILPRTTWAGTEARSYAMVAAAAAVTGLVLVVALRSTRRLWWLLYALLMALSTVLFLYSAVLVAAHAVTVAVTPARRRWWFLVAAAGAGLLAAPFAVLAVSQSRQVGWVPPLDSTVVRTILVEQWFPGAVPFALCCLVLVVAGAIASAWRGDATTVAVSAVAVPWLLVPIAAFLGYSAFASNIYIGRYLIFTTPAVALLVALAVVLLLRSRVAVVVAVLALAAAALPAYVAQRQPWGKPGGMDYSTVADDVAARAAPGDCVTFQPSVSWQPTSLRSVEQARPDAFADLVDIGFGESAVDLVSLWDSDATPDQVAARARDCDVVWVVTDGERDDASEYLHPANVRWQFAPFHFVDSDLYRALAADGFVVSDRMPANHSQLVRLQQTAR</sequence>
<evidence type="ECO:0000256" key="4">
    <source>
        <dbReference type="ARBA" id="ARBA00022679"/>
    </source>
</evidence>